<dbReference type="Proteomes" id="UP001295684">
    <property type="component" value="Unassembled WGS sequence"/>
</dbReference>
<proteinExistence type="predicted"/>
<organism evidence="2 3">
    <name type="scientific">Euplotes crassus</name>
    <dbReference type="NCBI Taxonomy" id="5936"/>
    <lineage>
        <taxon>Eukaryota</taxon>
        <taxon>Sar</taxon>
        <taxon>Alveolata</taxon>
        <taxon>Ciliophora</taxon>
        <taxon>Intramacronucleata</taxon>
        <taxon>Spirotrichea</taxon>
        <taxon>Hypotrichia</taxon>
        <taxon>Euplotida</taxon>
        <taxon>Euplotidae</taxon>
        <taxon>Moneuplotes</taxon>
    </lineage>
</organism>
<keyword evidence="3" id="KW-1185">Reference proteome</keyword>
<gene>
    <name evidence="2" type="ORF">ECRASSUSDP1_LOCUS20328</name>
</gene>
<evidence type="ECO:0000313" key="3">
    <source>
        <dbReference type="Proteomes" id="UP001295684"/>
    </source>
</evidence>
<evidence type="ECO:0000313" key="2">
    <source>
        <dbReference type="EMBL" id="CAI2378928.1"/>
    </source>
</evidence>
<sequence>MDIRFDMALRRRRKQRDSQEEPDTGTTANLHCDRKDYYNKLISERGKKKSKPSFSIVKRLIAKRKELERAQRARSADFSDIALKTPKCFPKADSKKPQNRPKRVAQETYRDIEQTRKDTIIQKDTDTSPLKTTNETDDSINNEISMNLLMFGNTDEASFSYFQSRKDPVHLRNIEILSSKNNDRFKTKTECDQNVENTTSKKKMTNECNTRDKRLQVSKDKGCSLGNYVQKKELEEDEDIWEDSMVEHHTYFGMGPYAIEAKVDEQMFLACGQESHLSSINPSLLSSFVLNYGEVKEMARSTSVDEN</sequence>
<accession>A0AAD1XTA3</accession>
<reference evidence="2" key="1">
    <citation type="submission" date="2023-07" db="EMBL/GenBank/DDBJ databases">
        <authorList>
            <consortium name="AG Swart"/>
            <person name="Singh M."/>
            <person name="Singh A."/>
            <person name="Seah K."/>
            <person name="Emmerich C."/>
        </authorList>
    </citation>
    <scope>NUCLEOTIDE SEQUENCE</scope>
    <source>
        <strain evidence="2">DP1</strain>
    </source>
</reference>
<comment type="caution">
    <text evidence="2">The sequence shown here is derived from an EMBL/GenBank/DDBJ whole genome shotgun (WGS) entry which is preliminary data.</text>
</comment>
<feature type="region of interest" description="Disordered" evidence="1">
    <location>
        <begin position="1"/>
        <end position="30"/>
    </location>
</feature>
<feature type="compositionally biased region" description="Basic and acidic residues" evidence="1">
    <location>
        <begin position="104"/>
        <end position="126"/>
    </location>
</feature>
<dbReference type="EMBL" id="CAMPGE010020712">
    <property type="protein sequence ID" value="CAI2378928.1"/>
    <property type="molecule type" value="Genomic_DNA"/>
</dbReference>
<protein>
    <submittedName>
        <fullName evidence="2">Uncharacterized protein</fullName>
    </submittedName>
</protein>
<name>A0AAD1XTA3_EUPCR</name>
<evidence type="ECO:0000256" key="1">
    <source>
        <dbReference type="SAM" id="MobiDB-lite"/>
    </source>
</evidence>
<feature type="region of interest" description="Disordered" evidence="1">
    <location>
        <begin position="87"/>
        <end position="138"/>
    </location>
</feature>
<dbReference type="AlphaFoldDB" id="A0AAD1XTA3"/>